<evidence type="ECO:0000259" key="3">
    <source>
        <dbReference type="Pfam" id="PF00535"/>
    </source>
</evidence>
<dbReference type="Proteomes" id="UP000245535">
    <property type="component" value="Unassembled WGS sequence"/>
</dbReference>
<dbReference type="PANTHER" id="PTHR43630">
    <property type="entry name" value="POLY-BETA-1,6-N-ACETYL-D-GLUCOSAMINE SYNTHASE"/>
    <property type="match status" value="1"/>
</dbReference>
<keyword evidence="2" id="KW-1133">Transmembrane helix</keyword>
<keyword evidence="2" id="KW-0812">Transmembrane</keyword>
<evidence type="ECO:0000313" key="5">
    <source>
        <dbReference type="Proteomes" id="UP000245535"/>
    </source>
</evidence>
<comment type="caution">
    <text evidence="4">The sequence shown here is derived from an EMBL/GenBank/DDBJ whole genome shotgun (WGS) entry which is preliminary data.</text>
</comment>
<dbReference type="PANTHER" id="PTHR43630:SF2">
    <property type="entry name" value="GLYCOSYLTRANSFERASE"/>
    <property type="match status" value="1"/>
</dbReference>
<feature type="transmembrane region" description="Helical" evidence="2">
    <location>
        <begin position="237"/>
        <end position="259"/>
    </location>
</feature>
<evidence type="ECO:0000256" key="2">
    <source>
        <dbReference type="SAM" id="Phobius"/>
    </source>
</evidence>
<feature type="transmembrane region" description="Helical" evidence="2">
    <location>
        <begin position="295"/>
        <end position="315"/>
    </location>
</feature>
<dbReference type="Gene3D" id="3.90.550.10">
    <property type="entry name" value="Spore Coat Polysaccharide Biosynthesis Protein SpsA, Chain A"/>
    <property type="match status" value="1"/>
</dbReference>
<organism evidence="4 5">
    <name type="scientific">Sediminitomix flava</name>
    <dbReference type="NCBI Taxonomy" id="379075"/>
    <lineage>
        <taxon>Bacteria</taxon>
        <taxon>Pseudomonadati</taxon>
        <taxon>Bacteroidota</taxon>
        <taxon>Cytophagia</taxon>
        <taxon>Cytophagales</taxon>
        <taxon>Flammeovirgaceae</taxon>
        <taxon>Sediminitomix</taxon>
    </lineage>
</organism>
<dbReference type="InterPro" id="IPR001173">
    <property type="entry name" value="Glyco_trans_2-like"/>
</dbReference>
<comment type="similarity">
    <text evidence="1">Belongs to the glycosyltransferase 2 family. WaaE/KdtX subfamily.</text>
</comment>
<keyword evidence="5" id="KW-1185">Reference proteome</keyword>
<reference evidence="4 5" key="1">
    <citation type="submission" date="2018-03" db="EMBL/GenBank/DDBJ databases">
        <title>Genomic Encyclopedia of Archaeal and Bacterial Type Strains, Phase II (KMG-II): from individual species to whole genera.</title>
        <authorList>
            <person name="Goeker M."/>
        </authorList>
    </citation>
    <scope>NUCLEOTIDE SEQUENCE [LARGE SCALE GENOMIC DNA]</scope>
    <source>
        <strain evidence="4 5">DSM 28229</strain>
    </source>
</reference>
<dbReference type="EMBL" id="QGDO01000004">
    <property type="protein sequence ID" value="PWJ40841.1"/>
    <property type="molecule type" value="Genomic_DNA"/>
</dbReference>
<keyword evidence="2" id="KW-0472">Membrane</keyword>
<accession>A0A315Z7E6</accession>
<gene>
    <name evidence="4" type="ORF">BC781_104100</name>
</gene>
<evidence type="ECO:0000256" key="1">
    <source>
        <dbReference type="ARBA" id="ARBA00038494"/>
    </source>
</evidence>
<sequence>MIAARNEETNIINCLQSIAALESERATWEVWVGNDGSEDRTEALVREFIADKPNFHLVNIEGQIDGLKGKTNVLVQLEKQAIPYSNPDYLMYTDADIQVPSSWVESMLPKENEPAECMITGATTVTEGKLFHRLQGLDWLIALFFISQASKRGNPPTALGNNMLVHTQTYLKVGGYTAIKHTPVEDYALCQLFKKNGFKVIHRYSRETLCITEPCLSWKELFKQRRRWMHGALETPLWIRGILISNSFALLALLVGMAFYPLLTIAAWATRILFLWASQYWIHRSLALKVRPLDFAAFDFYLLYFNFSLLIYYLFTPKVKWKGRTF</sequence>
<dbReference type="AlphaFoldDB" id="A0A315Z7E6"/>
<keyword evidence="4" id="KW-0808">Transferase</keyword>
<proteinExistence type="inferred from homology"/>
<dbReference type="GO" id="GO:0016740">
    <property type="term" value="F:transferase activity"/>
    <property type="evidence" value="ECO:0007669"/>
    <property type="project" value="UniProtKB-KW"/>
</dbReference>
<dbReference type="SUPFAM" id="SSF53448">
    <property type="entry name" value="Nucleotide-diphospho-sugar transferases"/>
    <property type="match status" value="1"/>
</dbReference>
<evidence type="ECO:0000313" key="4">
    <source>
        <dbReference type="EMBL" id="PWJ40841.1"/>
    </source>
</evidence>
<name>A0A315Z7E6_SEDFL</name>
<feature type="domain" description="Glycosyltransferase 2-like" evidence="3">
    <location>
        <begin position="2"/>
        <end position="166"/>
    </location>
</feature>
<dbReference type="InterPro" id="IPR029044">
    <property type="entry name" value="Nucleotide-diphossugar_trans"/>
</dbReference>
<dbReference type="Pfam" id="PF00535">
    <property type="entry name" value="Glycos_transf_2"/>
    <property type="match status" value="1"/>
</dbReference>
<protein>
    <submittedName>
        <fullName evidence="4">Cellulose synthase/poly-beta-1,6-N-acetylglucosamine synthase-like glycosyltransferase</fullName>
    </submittedName>
</protein>